<evidence type="ECO:0000256" key="1">
    <source>
        <dbReference type="SAM" id="MobiDB-lite"/>
    </source>
</evidence>
<dbReference type="RefSeq" id="WP_280877135.1">
    <property type="nucleotide sequence ID" value="NZ_JARXVH010000005.1"/>
</dbReference>
<keyword evidence="3" id="KW-1185">Reference proteome</keyword>
<organism evidence="2 3">
    <name type="scientific">Streptomyces pseudovenezuelae</name>
    <dbReference type="NCBI Taxonomy" id="67350"/>
    <lineage>
        <taxon>Bacteria</taxon>
        <taxon>Bacillati</taxon>
        <taxon>Actinomycetota</taxon>
        <taxon>Actinomycetes</taxon>
        <taxon>Kitasatosporales</taxon>
        <taxon>Streptomycetaceae</taxon>
        <taxon>Streptomyces</taxon>
        <taxon>Streptomyces aurantiacus group</taxon>
    </lineage>
</organism>
<name>A0ABT6LIM3_9ACTN</name>
<feature type="region of interest" description="Disordered" evidence="1">
    <location>
        <begin position="1"/>
        <end position="45"/>
    </location>
</feature>
<feature type="compositionally biased region" description="Basic and acidic residues" evidence="1">
    <location>
        <begin position="12"/>
        <end position="23"/>
    </location>
</feature>
<sequence length="45" mass="5021">MKLGKALATGIAEERPQEHGREPEELELPEEIKELKAPEEVPAAR</sequence>
<gene>
    <name evidence="2" type="ORF">M2283_003473</name>
</gene>
<protein>
    <submittedName>
        <fullName evidence="2">Uncharacterized protein</fullName>
    </submittedName>
</protein>
<reference evidence="2 3" key="1">
    <citation type="submission" date="2023-04" db="EMBL/GenBank/DDBJ databases">
        <title>Forest soil microbial communities from Buena Vista Peninsula, Colon Province, Panama.</title>
        <authorList>
            <person name="Bouskill N."/>
        </authorList>
    </citation>
    <scope>NUCLEOTIDE SEQUENCE [LARGE SCALE GENOMIC DNA]</scope>
    <source>
        <strain evidence="2 3">GGS1</strain>
    </source>
</reference>
<proteinExistence type="predicted"/>
<dbReference type="Proteomes" id="UP001160499">
    <property type="component" value="Unassembled WGS sequence"/>
</dbReference>
<dbReference type="EMBL" id="JARXVH010000005">
    <property type="protein sequence ID" value="MDH6216156.1"/>
    <property type="molecule type" value="Genomic_DNA"/>
</dbReference>
<evidence type="ECO:0000313" key="2">
    <source>
        <dbReference type="EMBL" id="MDH6216156.1"/>
    </source>
</evidence>
<evidence type="ECO:0000313" key="3">
    <source>
        <dbReference type="Proteomes" id="UP001160499"/>
    </source>
</evidence>
<accession>A0ABT6LIM3</accession>
<comment type="caution">
    <text evidence="2">The sequence shown here is derived from an EMBL/GenBank/DDBJ whole genome shotgun (WGS) entry which is preliminary data.</text>
</comment>
<feature type="compositionally biased region" description="Basic and acidic residues" evidence="1">
    <location>
        <begin position="30"/>
        <end position="39"/>
    </location>
</feature>